<accession>A0ABS2UCT4</accession>
<keyword evidence="2" id="KW-1185">Reference proteome</keyword>
<gene>
    <name evidence="1" type="ORF">JWG45_07780</name>
</gene>
<protein>
    <submittedName>
        <fullName evidence="1">Sigma-70 family RNA polymerase sigma factor</fullName>
    </submittedName>
</protein>
<dbReference type="EMBL" id="JAFFPU010000029">
    <property type="protein sequence ID" value="MBM9577052.1"/>
    <property type="molecule type" value="Genomic_DNA"/>
</dbReference>
<dbReference type="Proteomes" id="UP000724686">
    <property type="component" value="Unassembled WGS sequence"/>
</dbReference>
<evidence type="ECO:0000313" key="1">
    <source>
        <dbReference type="EMBL" id="MBM9577052.1"/>
    </source>
</evidence>
<name>A0ABS2UCT4_9LEPT</name>
<sequence length="280" mass="33570">MNQKTDIDRILVNSYLEYKKTGKPDQLLKQADFWVQRFAVRKYSLDEDGRSEVLLNFIQRIESFVKIYETQGYRNFPAFAFVFWKHLVFNQWKKEKKRSQKEAAYLDPDRLEGAPSFEPGQEKRIDPFRIFLRDIWEKGDSRGILIFKLKHNLYLERKEILLLKRILLASGNSVSEFLKERKEKRFRCRNKELLLLEKLESSHQIRFSRREGAIFLSSRLKEKFKKKLLKADSIYTFLEIAIWFGWNEHGVKRLYHQTMNSLRRSGIDSEEDLSQESKSA</sequence>
<proteinExistence type="predicted"/>
<organism evidence="1 2">
    <name type="scientific">Leptospira ainlahdjerensis</name>
    <dbReference type="NCBI Taxonomy" id="2810033"/>
    <lineage>
        <taxon>Bacteria</taxon>
        <taxon>Pseudomonadati</taxon>
        <taxon>Spirochaetota</taxon>
        <taxon>Spirochaetia</taxon>
        <taxon>Leptospirales</taxon>
        <taxon>Leptospiraceae</taxon>
        <taxon>Leptospira</taxon>
    </lineage>
</organism>
<dbReference type="RefSeq" id="WP_205279189.1">
    <property type="nucleotide sequence ID" value="NZ_JAFFPU010000029.1"/>
</dbReference>
<evidence type="ECO:0000313" key="2">
    <source>
        <dbReference type="Proteomes" id="UP000724686"/>
    </source>
</evidence>
<comment type="caution">
    <text evidence="1">The sequence shown here is derived from an EMBL/GenBank/DDBJ whole genome shotgun (WGS) entry which is preliminary data.</text>
</comment>
<reference evidence="1 2" key="1">
    <citation type="submission" date="2021-02" db="EMBL/GenBank/DDBJ databases">
        <title>Leptospira ainlahdjerensis sp. nov., Leptospira ainazelensis sp. nov., Leptospira abararensis sp. nov. and Leptospira chreensis sp. nov., four new species isolated from water sources in Algeria.</title>
        <authorList>
            <person name="Amara Korba A."/>
            <person name="Kainiu M."/>
            <person name="Vincent A.T."/>
            <person name="Mariet J.-F."/>
            <person name="Veyrier F.J."/>
            <person name="Goarant C."/>
            <person name="Picardeau M."/>
        </authorList>
    </citation>
    <scope>NUCLEOTIDE SEQUENCE [LARGE SCALE GENOMIC DNA]</scope>
    <source>
        <strain evidence="1 2">201903070</strain>
    </source>
</reference>